<reference evidence="1" key="1">
    <citation type="submission" date="2020-11" db="EMBL/GenBank/DDBJ databases">
        <authorList>
            <person name="Tran Van P."/>
        </authorList>
    </citation>
    <scope>NUCLEOTIDE SEQUENCE</scope>
</reference>
<accession>A0A7R9F3H9</accession>
<proteinExistence type="predicted"/>
<organism evidence="1">
    <name type="scientific">Timema bartmani</name>
    <dbReference type="NCBI Taxonomy" id="61472"/>
    <lineage>
        <taxon>Eukaryota</taxon>
        <taxon>Metazoa</taxon>
        <taxon>Ecdysozoa</taxon>
        <taxon>Arthropoda</taxon>
        <taxon>Hexapoda</taxon>
        <taxon>Insecta</taxon>
        <taxon>Pterygota</taxon>
        <taxon>Neoptera</taxon>
        <taxon>Polyneoptera</taxon>
        <taxon>Phasmatodea</taxon>
        <taxon>Timematodea</taxon>
        <taxon>Timematoidea</taxon>
        <taxon>Timematidae</taxon>
        <taxon>Timema</taxon>
    </lineage>
</organism>
<gene>
    <name evidence="1" type="ORF">TBIB3V08_LOCUS8644</name>
</gene>
<protein>
    <submittedName>
        <fullName evidence="1">Uncharacterized protein</fullName>
    </submittedName>
</protein>
<sequence>MFSETELPYKPKEVTFPVLQYSTHGLTEYPTNSGVVTGDLTEYTTKPGAVTGGLTEYPTKLGVVTGDLTEYTAKPGAVTGDLTEYTTKPGAVTGGLTEYPTKPGVVTDDLTEYTTKSGVVTGDLTEYTTKPGVVTGDLTEYTTKPVKPGAVTGDLTEYTTKPDAVIGGLTEYPTKPEIVTGGLTGYSIEPGVVKSDLTQTEGVTSVVNGSKSSYTTFEDITVGTEPYPIHSEINRYVTEQPPSLYTSDHSQETGTEVLLWRTNVQEITTSVPTSTVSPKETVEYNIPTDNILICSHDSDCPQHRSCSKQYCIDPCIEFTPCVRDVICTVKDHAPVCLCPTSGNRTMPTVDCSTHPVISCANHDACPAQLACFEGKCQNPCSVANPCKGQQDCQVHDHQPVCVKGREPVVATGCEHCRPGYTCNPTTGACIKGRTRVVTSADQRLGQTEVNGVLLFRVINIGRVVVCRTHVPPSMCPT</sequence>
<evidence type="ECO:0000313" key="1">
    <source>
        <dbReference type="EMBL" id="CAD7446310.1"/>
    </source>
</evidence>
<name>A0A7R9F3H9_9NEOP</name>
<dbReference type="AlphaFoldDB" id="A0A7R9F3H9"/>
<dbReference type="EMBL" id="OD567907">
    <property type="protein sequence ID" value="CAD7446310.1"/>
    <property type="molecule type" value="Genomic_DNA"/>
</dbReference>